<reference evidence="6" key="1">
    <citation type="submission" date="2017-09" db="EMBL/GenBank/DDBJ databases">
        <authorList>
            <person name="Regsiter A."/>
            <person name="William W."/>
        </authorList>
    </citation>
    <scope>NUCLEOTIDE SEQUENCE [LARGE SCALE GENOMIC DNA]</scope>
    <source>
        <strain evidence="6">500-1</strain>
    </source>
</reference>
<gene>
    <name evidence="5" type="ORF">DPRO_3693</name>
</gene>
<dbReference type="Gene3D" id="2.10.109.10">
    <property type="entry name" value="Umud Fragment, subunit A"/>
    <property type="match status" value="1"/>
</dbReference>
<dbReference type="InterPro" id="IPR039418">
    <property type="entry name" value="LexA-like"/>
</dbReference>
<keyword evidence="3" id="KW-0804">Transcription</keyword>
<dbReference type="SMART" id="SM00530">
    <property type="entry name" value="HTH_XRE"/>
    <property type="match status" value="1"/>
</dbReference>
<evidence type="ECO:0000313" key="6">
    <source>
        <dbReference type="Proteomes" id="UP000219215"/>
    </source>
</evidence>
<dbReference type="Proteomes" id="UP000219215">
    <property type="component" value="Chromosome DPRO"/>
</dbReference>
<evidence type="ECO:0000256" key="3">
    <source>
        <dbReference type="ARBA" id="ARBA00023163"/>
    </source>
</evidence>
<keyword evidence="2" id="KW-0238">DNA-binding</keyword>
<dbReference type="AlphaFoldDB" id="A0A2C8FEX0"/>
<keyword evidence="1" id="KW-0805">Transcription regulation</keyword>
<sequence>MLSLMSNLFGKRLKEWAEGHGLNQKRLAEMVGIDPSQVSKLYNGKHVRSDTMLKLLDGVGAKIVMPGADENMPTKDVCFVDAQTVNAAHANGLAAADYMAVPLAQEAVAAGPGLIPEDSVEGWIMVWKGHESVGLKRNLIAVKIGKGQDSMEPTFHPGDILLIDKSDRDPMASPAKTWLVCEPDGACAIKRVNVQKRDGDHEFIFYSDNKMYPPTSYWLGRDYSGDINRAIGGRVVWAWSDVRNK</sequence>
<feature type="domain" description="HTH cro/C1-type" evidence="4">
    <location>
        <begin position="13"/>
        <end position="57"/>
    </location>
</feature>
<dbReference type="CDD" id="cd00093">
    <property type="entry name" value="HTH_XRE"/>
    <property type="match status" value="1"/>
</dbReference>
<dbReference type="Gene3D" id="1.10.260.40">
    <property type="entry name" value="lambda repressor-like DNA-binding domains"/>
    <property type="match status" value="1"/>
</dbReference>
<proteinExistence type="predicted"/>
<organism evidence="5 6">
    <name type="scientific">Pseudodesulfovibrio profundus</name>
    <dbReference type="NCBI Taxonomy" id="57320"/>
    <lineage>
        <taxon>Bacteria</taxon>
        <taxon>Pseudomonadati</taxon>
        <taxon>Thermodesulfobacteriota</taxon>
        <taxon>Desulfovibrionia</taxon>
        <taxon>Desulfovibrionales</taxon>
        <taxon>Desulfovibrionaceae</taxon>
    </lineage>
</organism>
<evidence type="ECO:0000256" key="2">
    <source>
        <dbReference type="ARBA" id="ARBA00023125"/>
    </source>
</evidence>
<dbReference type="InterPro" id="IPR001387">
    <property type="entry name" value="Cro/C1-type_HTH"/>
</dbReference>
<evidence type="ECO:0000313" key="5">
    <source>
        <dbReference type="EMBL" id="SOB60609.1"/>
    </source>
</evidence>
<dbReference type="RefSeq" id="WP_097013309.1">
    <property type="nucleotide sequence ID" value="NZ_LT907975.1"/>
</dbReference>
<dbReference type="EMBL" id="LT907975">
    <property type="protein sequence ID" value="SOB60609.1"/>
    <property type="molecule type" value="Genomic_DNA"/>
</dbReference>
<name>A0A2C8FEX0_9BACT</name>
<dbReference type="PROSITE" id="PS50943">
    <property type="entry name" value="HTH_CROC1"/>
    <property type="match status" value="1"/>
</dbReference>
<evidence type="ECO:0000259" key="4">
    <source>
        <dbReference type="PROSITE" id="PS50943"/>
    </source>
</evidence>
<evidence type="ECO:0000256" key="1">
    <source>
        <dbReference type="ARBA" id="ARBA00023015"/>
    </source>
</evidence>
<dbReference type="KEGG" id="pprf:DPRO_3693"/>
<dbReference type="SUPFAM" id="SSF47413">
    <property type="entry name" value="lambda repressor-like DNA-binding domains"/>
    <property type="match status" value="1"/>
</dbReference>
<keyword evidence="6" id="KW-1185">Reference proteome</keyword>
<dbReference type="Pfam" id="PF01381">
    <property type="entry name" value="HTH_3"/>
    <property type="match status" value="1"/>
</dbReference>
<dbReference type="PANTHER" id="PTHR40661:SF3">
    <property type="entry name" value="FELS-1 PROPHAGE TRANSCRIPTIONAL REGULATOR"/>
    <property type="match status" value="1"/>
</dbReference>
<dbReference type="InterPro" id="IPR010982">
    <property type="entry name" value="Lambda_DNA-bd_dom_sf"/>
</dbReference>
<dbReference type="GO" id="GO:0003677">
    <property type="term" value="F:DNA binding"/>
    <property type="evidence" value="ECO:0007669"/>
    <property type="project" value="UniProtKB-KW"/>
</dbReference>
<dbReference type="SUPFAM" id="SSF51306">
    <property type="entry name" value="LexA/Signal peptidase"/>
    <property type="match status" value="1"/>
</dbReference>
<dbReference type="InterPro" id="IPR036286">
    <property type="entry name" value="LexA/Signal_pep-like_sf"/>
</dbReference>
<accession>A0A2C8FEX0</accession>
<dbReference type="PANTHER" id="PTHR40661">
    <property type="match status" value="1"/>
</dbReference>
<protein>
    <submittedName>
        <fullName evidence="5">Peptidase S24</fullName>
    </submittedName>
</protein>
<dbReference type="CDD" id="cd06529">
    <property type="entry name" value="S24_LexA-like"/>
    <property type="match status" value="1"/>
</dbReference>